<dbReference type="InterPro" id="IPR029068">
    <property type="entry name" value="Glyas_Bleomycin-R_OHBP_Dase"/>
</dbReference>
<comment type="caution">
    <text evidence="7">The sequence shown here is derived from an EMBL/GenBank/DDBJ whole genome shotgun (WGS) entry which is preliminary data.</text>
</comment>
<sequence>MSKDIKSVDYGLEKIFKGAKDFLPLLGTDYVEFYVGNAKQAAHFYKTAFGFQSYAYKGLETGSKETVSYVLKQDKIRLVLTTPLNSKSPINEHIVKHGDGVKVIALWVDDARKSYEETTSRGAKSFMEPTVETDEFGEVVRSGIYTYGETVHMFVERKNYNGTFMPGFREWKSEYNPEPVGLKYIDHMVGNVGWGQMNTWVKWYEDVMGFENFLSFDDKQIHTEYSALMSKVMSNGNGRIKFPINEPAEGKKKSQIEEYLDFYEGAGVQHIAVATDDIISTVSSLRARGVEFLSTPPEAYYEAVPERLHEHDHQLKEDIETLKRLGIMIDADEEGYLLQIFTKPVEDRPTLFFEIIQRMGAKGFGAGNFKALFESIEREQANRGTL</sequence>
<evidence type="ECO:0000256" key="5">
    <source>
        <dbReference type="PIRSR" id="PIRSR009283-1"/>
    </source>
</evidence>
<comment type="similarity">
    <text evidence="1">Belongs to the 4HPPD family.</text>
</comment>
<feature type="domain" description="VOC" evidence="6">
    <location>
        <begin position="184"/>
        <end position="343"/>
    </location>
</feature>
<dbReference type="GO" id="GO:0003868">
    <property type="term" value="F:4-hydroxyphenylpyruvate dioxygenase activity"/>
    <property type="evidence" value="ECO:0007669"/>
    <property type="project" value="UniProtKB-EC"/>
</dbReference>
<dbReference type="CDD" id="cd08342">
    <property type="entry name" value="HPPD_N_like"/>
    <property type="match status" value="1"/>
</dbReference>
<dbReference type="EMBL" id="JACVXD010000002">
    <property type="protein sequence ID" value="MBD0823533.1"/>
    <property type="molecule type" value="Genomic_DNA"/>
</dbReference>
<feature type="binding site" evidence="5">
    <location>
        <position position="187"/>
    </location>
    <ligand>
        <name>Fe cation</name>
        <dbReference type="ChEBI" id="CHEBI:24875"/>
    </ligand>
</feature>
<dbReference type="Pfam" id="PF00903">
    <property type="entry name" value="Glyoxalase"/>
    <property type="match status" value="1"/>
</dbReference>
<dbReference type="RefSeq" id="WP_188223136.1">
    <property type="nucleotide sequence ID" value="NZ_JACVXD010000002.1"/>
</dbReference>
<dbReference type="AlphaFoldDB" id="A0A8J6Q440"/>
<dbReference type="PANTHER" id="PTHR11959:SF1">
    <property type="entry name" value="4-HYDROXYPHENYLPYRUVATE DIOXYGENASE"/>
    <property type="match status" value="1"/>
</dbReference>
<evidence type="ECO:0000256" key="1">
    <source>
        <dbReference type="ARBA" id="ARBA00005877"/>
    </source>
</evidence>
<dbReference type="Pfam" id="PF13669">
    <property type="entry name" value="Glyoxalase_4"/>
    <property type="match status" value="1"/>
</dbReference>
<dbReference type="GO" id="GO:0046872">
    <property type="term" value="F:metal ion binding"/>
    <property type="evidence" value="ECO:0007669"/>
    <property type="project" value="UniProtKB-KW"/>
</dbReference>
<dbReference type="PANTHER" id="PTHR11959">
    <property type="entry name" value="4-HYDROXYPHENYLPYRUVATE DIOXYGENASE"/>
    <property type="match status" value="1"/>
</dbReference>
<accession>A0A8J6Q440</accession>
<keyword evidence="7" id="KW-0560">Oxidoreductase</keyword>
<dbReference type="InterPro" id="IPR041735">
    <property type="entry name" value="4OHPhenylPyrv_dOase_C"/>
</dbReference>
<keyword evidence="2 5" id="KW-0479">Metal-binding</keyword>
<dbReference type="Gene3D" id="3.10.180.10">
    <property type="entry name" value="2,3-Dihydroxybiphenyl 1,2-Dioxygenase, domain 1"/>
    <property type="match status" value="2"/>
</dbReference>
<evidence type="ECO:0000259" key="6">
    <source>
        <dbReference type="PROSITE" id="PS51819"/>
    </source>
</evidence>
<feature type="domain" description="VOC" evidence="6">
    <location>
        <begin position="27"/>
        <end position="157"/>
    </location>
</feature>
<dbReference type="InterPro" id="IPR037523">
    <property type="entry name" value="VOC_core"/>
</dbReference>
<keyword evidence="8" id="KW-1185">Reference proteome</keyword>
<dbReference type="EC" id="1.13.11.27" evidence="7"/>
<keyword evidence="4 5" id="KW-0408">Iron</keyword>
<protein>
    <submittedName>
        <fullName evidence="7">4-hydroxyphenylpyruvate dioxygenase</fullName>
        <ecNumber evidence="7">1.13.11.27</ecNumber>
    </submittedName>
</protein>
<dbReference type="FunFam" id="3.10.180.10:FF:000001">
    <property type="entry name" value="4-hydroxyphenylpyruvate dioxygenase"/>
    <property type="match status" value="1"/>
</dbReference>
<dbReference type="GO" id="GO:0006572">
    <property type="term" value="P:L-tyrosine catabolic process"/>
    <property type="evidence" value="ECO:0007669"/>
    <property type="project" value="TreeGrafter"/>
</dbReference>
<dbReference type="PROSITE" id="PS51819">
    <property type="entry name" value="VOC"/>
    <property type="match status" value="2"/>
</dbReference>
<keyword evidence="7" id="KW-0223">Dioxygenase</keyword>
<comment type="cofactor">
    <cofactor evidence="5">
        <name>Fe cation</name>
        <dbReference type="ChEBI" id="CHEBI:24875"/>
    </cofactor>
    <text evidence="5">Binds 1 Fe cation per subunit.</text>
</comment>
<dbReference type="InterPro" id="IPR041736">
    <property type="entry name" value="4OHPhenylPyrv_dOase_N"/>
</dbReference>
<reference evidence="7 8" key="1">
    <citation type="journal article" date="2018" name="J. Microbiol.">
        <title>Aestuariibaculum marinum sp. nov., a marine bacterium isolated from seawater in South Korea.</title>
        <authorList>
            <person name="Choi J."/>
            <person name="Lee D."/>
            <person name="Jang J.H."/>
            <person name="Cha S."/>
            <person name="Seo T."/>
        </authorList>
    </citation>
    <scope>NUCLEOTIDE SEQUENCE [LARGE SCALE GENOMIC DNA]</scope>
    <source>
        <strain evidence="7 8">IP7</strain>
    </source>
</reference>
<dbReference type="InterPro" id="IPR005956">
    <property type="entry name" value="4OHPhenylPyrv_dOase"/>
</dbReference>
<evidence type="ECO:0000313" key="8">
    <source>
        <dbReference type="Proteomes" id="UP000621516"/>
    </source>
</evidence>
<feature type="binding site" evidence="5">
    <location>
        <position position="354"/>
    </location>
    <ligand>
        <name>Fe cation</name>
        <dbReference type="ChEBI" id="CHEBI:24875"/>
    </ligand>
</feature>
<dbReference type="InterPro" id="IPR004360">
    <property type="entry name" value="Glyas_Fos-R_dOase_dom"/>
</dbReference>
<evidence type="ECO:0000256" key="4">
    <source>
        <dbReference type="ARBA" id="ARBA00023004"/>
    </source>
</evidence>
<dbReference type="Proteomes" id="UP000621516">
    <property type="component" value="Unassembled WGS sequence"/>
</dbReference>
<feature type="binding site" evidence="5">
    <location>
        <position position="270"/>
    </location>
    <ligand>
        <name>Fe cation</name>
        <dbReference type="ChEBI" id="CHEBI:24875"/>
    </ligand>
</feature>
<evidence type="ECO:0000313" key="7">
    <source>
        <dbReference type="EMBL" id="MBD0823533.1"/>
    </source>
</evidence>
<dbReference type="PIRSF" id="PIRSF009283">
    <property type="entry name" value="HPP_dOase"/>
    <property type="match status" value="1"/>
</dbReference>
<name>A0A8J6Q440_9FLAO</name>
<gene>
    <name evidence="7" type="primary">hppD</name>
    <name evidence="7" type="ORF">ICJ85_05820</name>
</gene>
<evidence type="ECO:0000256" key="2">
    <source>
        <dbReference type="ARBA" id="ARBA00022723"/>
    </source>
</evidence>
<dbReference type="NCBIfam" id="TIGR01263">
    <property type="entry name" value="4HPPD"/>
    <property type="match status" value="1"/>
</dbReference>
<dbReference type="SUPFAM" id="SSF54593">
    <property type="entry name" value="Glyoxalase/Bleomycin resistance protein/Dihydroxybiphenyl dioxygenase"/>
    <property type="match status" value="1"/>
</dbReference>
<proteinExistence type="inferred from homology"/>
<dbReference type="CDD" id="cd07250">
    <property type="entry name" value="HPPD_C_like"/>
    <property type="match status" value="1"/>
</dbReference>
<keyword evidence="3" id="KW-0677">Repeat</keyword>
<evidence type="ECO:0000256" key="3">
    <source>
        <dbReference type="ARBA" id="ARBA00022737"/>
    </source>
</evidence>
<organism evidence="7 8">
    <name type="scientific">Aestuariibaculum marinum</name>
    <dbReference type="NCBI Taxonomy" id="2683592"/>
    <lineage>
        <taxon>Bacteria</taxon>
        <taxon>Pseudomonadati</taxon>
        <taxon>Bacteroidota</taxon>
        <taxon>Flavobacteriia</taxon>
        <taxon>Flavobacteriales</taxon>
        <taxon>Flavobacteriaceae</taxon>
    </lineage>
</organism>